<keyword evidence="3" id="KW-0732">Signal</keyword>
<dbReference type="PANTHER" id="PTHR10380:SF237">
    <property type="entry name" value="CUTICULAR PROTEIN 65AU, ISOFORM A-RELATED"/>
    <property type="match status" value="1"/>
</dbReference>
<dbReference type="PROSITE" id="PS00233">
    <property type="entry name" value="CHIT_BIND_RR_1"/>
    <property type="match status" value="1"/>
</dbReference>
<dbReference type="InterPro" id="IPR000618">
    <property type="entry name" value="Insect_cuticle"/>
</dbReference>
<keyword evidence="5" id="KW-1185">Reference proteome</keyword>
<dbReference type="InterPro" id="IPR031311">
    <property type="entry name" value="CHIT_BIND_RR_consensus"/>
</dbReference>
<dbReference type="Proteomes" id="UP000494163">
    <property type="component" value="Chromosome 2R"/>
</dbReference>
<evidence type="ECO:0000256" key="2">
    <source>
        <dbReference type="PROSITE-ProRule" id="PRU00497"/>
    </source>
</evidence>
<dbReference type="STRING" id="30019.A0A0M3QUM3"/>
<organism evidence="4 5">
    <name type="scientific">Drosophila busckii</name>
    <name type="common">Fruit fly</name>
    <dbReference type="NCBI Taxonomy" id="30019"/>
    <lineage>
        <taxon>Eukaryota</taxon>
        <taxon>Metazoa</taxon>
        <taxon>Ecdysozoa</taxon>
        <taxon>Arthropoda</taxon>
        <taxon>Hexapoda</taxon>
        <taxon>Insecta</taxon>
        <taxon>Pterygota</taxon>
        <taxon>Neoptera</taxon>
        <taxon>Endopterygota</taxon>
        <taxon>Diptera</taxon>
        <taxon>Brachycera</taxon>
        <taxon>Muscomorpha</taxon>
        <taxon>Ephydroidea</taxon>
        <taxon>Drosophilidae</taxon>
        <taxon>Drosophila</taxon>
    </lineage>
</organism>
<dbReference type="PANTHER" id="PTHR10380">
    <property type="entry name" value="CUTICLE PROTEIN"/>
    <property type="match status" value="1"/>
</dbReference>
<keyword evidence="1 2" id="KW-0193">Cuticle</keyword>
<reference evidence="4 5" key="1">
    <citation type="submission" date="2015-08" db="EMBL/GenBank/DDBJ databases">
        <title>Ancestral chromatin configuration constrains chromatin evolution on differentiating sex chromosomes in Drosophila.</title>
        <authorList>
            <person name="Zhou Q."/>
            <person name="Bachtrog D."/>
        </authorList>
    </citation>
    <scope>NUCLEOTIDE SEQUENCE [LARGE SCALE GENOMIC DNA]</scope>
    <source>
        <tissue evidence="4">Whole larvae</tissue>
    </source>
</reference>
<feature type="signal peptide" evidence="3">
    <location>
        <begin position="1"/>
        <end position="16"/>
    </location>
</feature>
<evidence type="ECO:0000313" key="5">
    <source>
        <dbReference type="Proteomes" id="UP000494163"/>
    </source>
</evidence>
<evidence type="ECO:0000313" key="4">
    <source>
        <dbReference type="EMBL" id="ALC40919.1"/>
    </source>
</evidence>
<evidence type="ECO:0000256" key="3">
    <source>
        <dbReference type="SAM" id="SignalP"/>
    </source>
</evidence>
<gene>
    <name evidence="4" type="ORF">Dbus_chr2Rg498</name>
</gene>
<name>A0A0M3QUM3_DROBS</name>
<evidence type="ECO:0000256" key="1">
    <source>
        <dbReference type="ARBA" id="ARBA00022460"/>
    </source>
</evidence>
<dbReference type="PROSITE" id="PS51155">
    <property type="entry name" value="CHIT_BIND_RR_2"/>
    <property type="match status" value="1"/>
</dbReference>
<dbReference type="GO" id="GO:0062129">
    <property type="term" value="C:chitin-based extracellular matrix"/>
    <property type="evidence" value="ECO:0007669"/>
    <property type="project" value="TreeGrafter"/>
</dbReference>
<dbReference type="EMBL" id="CP012524">
    <property type="protein sequence ID" value="ALC40919.1"/>
    <property type="molecule type" value="Genomic_DNA"/>
</dbReference>
<dbReference type="AlphaFoldDB" id="A0A0M3QUM3"/>
<dbReference type="InterPro" id="IPR050468">
    <property type="entry name" value="Cuticle_Struct_Prot"/>
</dbReference>
<accession>A0A0M3QUM3</accession>
<dbReference type="GO" id="GO:0008010">
    <property type="term" value="F:structural constituent of chitin-based larval cuticle"/>
    <property type="evidence" value="ECO:0007669"/>
    <property type="project" value="TreeGrafter"/>
</dbReference>
<feature type="chain" id="PRO_5005788215" evidence="3">
    <location>
        <begin position="17"/>
        <end position="104"/>
    </location>
</feature>
<protein>
    <submittedName>
        <fullName evidence="4">Lcp1</fullName>
    </submittedName>
</protein>
<proteinExistence type="predicted"/>
<dbReference type="Pfam" id="PF00379">
    <property type="entry name" value="Chitin_bind_4"/>
    <property type="match status" value="1"/>
</dbReference>
<dbReference type="OMA" id="KILMICA"/>
<sequence>MFKALMICAIIGMAAALPVAPASDDVHAEVGVLKSDVRADGFDTALETSNHISQAASGDVHGNIHGNFGWISPEGTHVTLTYVADENGYQPSDLLFDIVNGSCV</sequence>
<dbReference type="OrthoDB" id="6343684at2759"/>